<keyword evidence="2" id="KW-0853">WD repeat</keyword>
<evidence type="ECO:0000256" key="3">
    <source>
        <dbReference type="ARBA" id="ARBA00022737"/>
    </source>
</evidence>
<dbReference type="PANTHER" id="PTHR11227">
    <property type="entry name" value="WD-REPEAT PROTEIN INTERACTING WITH PHOSPHOINOSIDES WIPI -RELATED"/>
    <property type="match status" value="1"/>
</dbReference>
<evidence type="ECO:0000313" key="7">
    <source>
        <dbReference type="Proteomes" id="UP000660262"/>
    </source>
</evidence>
<evidence type="ECO:0008006" key="8">
    <source>
        <dbReference type="Google" id="ProtNLM"/>
    </source>
</evidence>
<comment type="similarity">
    <text evidence="4">Belongs to the WD repeat PROPPIN family.</text>
</comment>
<evidence type="ECO:0000256" key="2">
    <source>
        <dbReference type="ARBA" id="ARBA00022574"/>
    </source>
</evidence>
<evidence type="ECO:0000256" key="5">
    <source>
        <dbReference type="SAM" id="MobiDB-lite"/>
    </source>
</evidence>
<dbReference type="InterPro" id="IPR048720">
    <property type="entry name" value="PROPPIN"/>
</dbReference>
<dbReference type="OrthoDB" id="1667587at2759"/>
<feature type="region of interest" description="Disordered" evidence="5">
    <location>
        <begin position="364"/>
        <end position="385"/>
    </location>
</feature>
<evidence type="ECO:0000256" key="1">
    <source>
        <dbReference type="ARBA" id="ARBA00004623"/>
    </source>
</evidence>
<dbReference type="Pfam" id="PF21032">
    <property type="entry name" value="PROPPIN"/>
    <property type="match status" value="1"/>
</dbReference>
<name>A0A830HKU3_9CHLO</name>
<dbReference type="InterPro" id="IPR036322">
    <property type="entry name" value="WD40_repeat_dom_sf"/>
</dbReference>
<accession>A0A830HKU3</accession>
<dbReference type="Gene3D" id="2.130.10.10">
    <property type="entry name" value="YVTN repeat-like/Quinoprotein amine dehydrogenase"/>
    <property type="match status" value="1"/>
</dbReference>
<sequence>MAASPPSSSVTSARVQPGDDEIIYLGFNQDHGCFACGTDVGFRVYNSDPFQLTFARDFGGGIAVAQMLFRCNIQALVGGGPSPQFPPNKVMIWDDHQARMIGELAFRSRVRGLQLRRDRIAVALEHKAYVYNFADLKLLHSVETISNPRGLLALSPGATSTVLACPGLHRGQVRVELYDLRRTKFVPAHESHLACLAVSDDGSRLATASEKGTLIRVFDTADGRQLHELRRGSDKADIHCLSFNRTGELLAVGSDHGTVHVFSVGSSGGDGGASSSATRERAVSSPGGGGDDGGAGAGADSNRHNVPSVLAPLRALLPDWRLTRGVRNYASTEWAFARFRIPDAAFGGSGGGDGRMVVEEEEGEGGGEGVARRHGSVSRASGGGGVPRAGLRVAVGFSQQVPNALCVATSAGGYYVCSFDLARGGECEMTFHKYFGQATRG</sequence>
<dbReference type="Proteomes" id="UP000660262">
    <property type="component" value="Unassembled WGS sequence"/>
</dbReference>
<comment type="caution">
    <text evidence="6">The sequence shown here is derived from an EMBL/GenBank/DDBJ whole genome shotgun (WGS) entry which is preliminary data.</text>
</comment>
<organism evidence="6 7">
    <name type="scientific">Pycnococcus provasolii</name>
    <dbReference type="NCBI Taxonomy" id="41880"/>
    <lineage>
        <taxon>Eukaryota</taxon>
        <taxon>Viridiplantae</taxon>
        <taxon>Chlorophyta</taxon>
        <taxon>Pseudoscourfieldiophyceae</taxon>
        <taxon>Pseudoscourfieldiales</taxon>
        <taxon>Pycnococcaceae</taxon>
        <taxon>Pycnococcus</taxon>
    </lineage>
</organism>
<evidence type="ECO:0000256" key="4">
    <source>
        <dbReference type="ARBA" id="ARBA00025740"/>
    </source>
</evidence>
<dbReference type="SUPFAM" id="SSF50978">
    <property type="entry name" value="WD40 repeat-like"/>
    <property type="match status" value="1"/>
</dbReference>
<feature type="region of interest" description="Disordered" evidence="5">
    <location>
        <begin position="266"/>
        <end position="303"/>
    </location>
</feature>
<gene>
    <name evidence="6" type="ORF">PPROV_000652600</name>
</gene>
<dbReference type="SMART" id="SM00320">
    <property type="entry name" value="WD40"/>
    <property type="match status" value="2"/>
</dbReference>
<dbReference type="GO" id="GO:0034045">
    <property type="term" value="C:phagophore assembly site membrane"/>
    <property type="evidence" value="ECO:0007669"/>
    <property type="project" value="UniProtKB-SubCell"/>
</dbReference>
<dbReference type="InterPro" id="IPR015943">
    <property type="entry name" value="WD40/YVTN_repeat-like_dom_sf"/>
</dbReference>
<protein>
    <recommendedName>
        <fullName evidence="8">WD repeat domain phosphoinositide-interacting protein 3</fullName>
    </recommendedName>
</protein>
<comment type="subcellular location">
    <subcellularLocation>
        <location evidence="1">Preautophagosomal structure membrane</location>
        <topology evidence="1">Peripheral membrane protein</topology>
    </subcellularLocation>
</comment>
<dbReference type="AlphaFoldDB" id="A0A830HKU3"/>
<keyword evidence="3" id="KW-0677">Repeat</keyword>
<dbReference type="EMBL" id="BNJQ01000018">
    <property type="protein sequence ID" value="GHP07784.1"/>
    <property type="molecule type" value="Genomic_DNA"/>
</dbReference>
<proteinExistence type="inferred from homology"/>
<keyword evidence="7" id="KW-1185">Reference proteome</keyword>
<evidence type="ECO:0000313" key="6">
    <source>
        <dbReference type="EMBL" id="GHP07784.1"/>
    </source>
</evidence>
<feature type="compositionally biased region" description="Gly residues" evidence="5">
    <location>
        <begin position="286"/>
        <end position="297"/>
    </location>
</feature>
<reference evidence="6" key="1">
    <citation type="submission" date="2020-10" db="EMBL/GenBank/DDBJ databases">
        <title>Unveiling of a novel bifunctional photoreceptor, Dualchrome1, isolated from a cosmopolitan green alga.</title>
        <authorList>
            <person name="Suzuki S."/>
            <person name="Kawachi M."/>
        </authorList>
    </citation>
    <scope>NUCLEOTIDE SEQUENCE</scope>
    <source>
        <strain evidence="6">NIES 2893</strain>
    </source>
</reference>
<dbReference type="InterPro" id="IPR001680">
    <property type="entry name" value="WD40_rpt"/>
</dbReference>